<dbReference type="GO" id="GO:0004721">
    <property type="term" value="F:phosphoprotein phosphatase activity"/>
    <property type="evidence" value="ECO:0007669"/>
    <property type="project" value="InterPro"/>
</dbReference>
<organism evidence="2 3">
    <name type="scientific">Secundilactobacillus similis DSM 23365 = JCM 2765</name>
    <dbReference type="NCBI Taxonomy" id="1423804"/>
    <lineage>
        <taxon>Bacteria</taxon>
        <taxon>Bacillati</taxon>
        <taxon>Bacillota</taxon>
        <taxon>Bacilli</taxon>
        <taxon>Lactobacillales</taxon>
        <taxon>Lactobacillaceae</taxon>
        <taxon>Secundilactobacillus</taxon>
    </lineage>
</organism>
<dbReference type="AlphaFoldDB" id="A0A0R2FF20"/>
<dbReference type="InterPro" id="IPR016130">
    <property type="entry name" value="Tyr_Pase_AS"/>
</dbReference>
<dbReference type="Proteomes" id="UP000051442">
    <property type="component" value="Unassembled WGS sequence"/>
</dbReference>
<evidence type="ECO:0000313" key="2">
    <source>
        <dbReference type="EMBL" id="KRN26043.1"/>
    </source>
</evidence>
<proteinExistence type="predicted"/>
<accession>A0A0R2FF20</accession>
<protein>
    <submittedName>
        <fullName evidence="2">Protein tyrosine serine phosphatase</fullName>
    </submittedName>
</protein>
<dbReference type="OrthoDB" id="1188001at2"/>
<dbReference type="InterPro" id="IPR029021">
    <property type="entry name" value="Prot-tyrosine_phosphatase-like"/>
</dbReference>
<dbReference type="PROSITE" id="PS00383">
    <property type="entry name" value="TYR_PHOSPHATASE_1"/>
    <property type="match status" value="1"/>
</dbReference>
<dbReference type="PATRIC" id="fig|1423804.4.peg.3416"/>
<keyword evidence="3" id="KW-1185">Reference proteome</keyword>
<dbReference type="Pfam" id="PF13350">
    <property type="entry name" value="Y_phosphatase3"/>
    <property type="match status" value="1"/>
</dbReference>
<feature type="domain" description="Tyrosine specific protein phosphatases" evidence="1">
    <location>
        <begin position="134"/>
        <end position="174"/>
    </location>
</feature>
<dbReference type="RefSeq" id="WP_054736976.1">
    <property type="nucleotide sequence ID" value="NZ_AYZM01000047.1"/>
</dbReference>
<sequence>MTHQRVLNVSGGFNFRELGGYPTADGKTIKWQRVIRTATLAHLTDADQQLLLDYGIKYDVDFRSNDEVTKAPDQIPAVIDYQHLPVFPEDKTQASKTEAEIKAELQYKRENGRQHMIDTYREMIELPQSHDAYRQFFNTLLNNTNGDGVLFHCTAGKDRTGMGAVFFLSALGVDHDLIRQDYLLTNQTLSPLIQNRLTKARENGMTGSVLESLKALISVSGDYFDTAMATIQADYGDMNQFLTEALSLSTTEINDLKQLYLTK</sequence>
<dbReference type="SUPFAM" id="SSF52799">
    <property type="entry name" value="(Phosphotyrosine protein) phosphatases II"/>
    <property type="match status" value="1"/>
</dbReference>
<name>A0A0R2FF20_9LACO</name>
<comment type="caution">
    <text evidence="2">The sequence shown here is derived from an EMBL/GenBank/DDBJ whole genome shotgun (WGS) entry which is preliminary data.</text>
</comment>
<dbReference type="InterPro" id="IPR026893">
    <property type="entry name" value="Tyr/Ser_Pase_IphP-type"/>
</dbReference>
<dbReference type="STRING" id="1423804.FD14_GL003181"/>
<dbReference type="EMBL" id="AYZM01000047">
    <property type="protein sequence ID" value="KRN26043.1"/>
    <property type="molecule type" value="Genomic_DNA"/>
</dbReference>
<dbReference type="PROSITE" id="PS50056">
    <property type="entry name" value="TYR_PHOSPHATASE_2"/>
    <property type="match status" value="1"/>
</dbReference>
<evidence type="ECO:0000259" key="1">
    <source>
        <dbReference type="PROSITE" id="PS50056"/>
    </source>
</evidence>
<gene>
    <name evidence="2" type="ORF">FD14_GL003181</name>
</gene>
<evidence type="ECO:0000313" key="3">
    <source>
        <dbReference type="Proteomes" id="UP000051442"/>
    </source>
</evidence>
<reference evidence="2 3" key="1">
    <citation type="journal article" date="2015" name="Genome Announc.">
        <title>Expanding the biotechnology potential of lactobacilli through comparative genomics of 213 strains and associated genera.</title>
        <authorList>
            <person name="Sun Z."/>
            <person name="Harris H.M."/>
            <person name="McCann A."/>
            <person name="Guo C."/>
            <person name="Argimon S."/>
            <person name="Zhang W."/>
            <person name="Yang X."/>
            <person name="Jeffery I.B."/>
            <person name="Cooney J.C."/>
            <person name="Kagawa T.F."/>
            <person name="Liu W."/>
            <person name="Song Y."/>
            <person name="Salvetti E."/>
            <person name="Wrobel A."/>
            <person name="Rasinkangas P."/>
            <person name="Parkhill J."/>
            <person name="Rea M.C."/>
            <person name="O'Sullivan O."/>
            <person name="Ritari J."/>
            <person name="Douillard F.P."/>
            <person name="Paul Ross R."/>
            <person name="Yang R."/>
            <person name="Briner A.E."/>
            <person name="Felis G.E."/>
            <person name="de Vos W.M."/>
            <person name="Barrangou R."/>
            <person name="Klaenhammer T.R."/>
            <person name="Caufield P.W."/>
            <person name="Cui Y."/>
            <person name="Zhang H."/>
            <person name="O'Toole P.W."/>
        </authorList>
    </citation>
    <scope>NUCLEOTIDE SEQUENCE [LARGE SCALE GENOMIC DNA]</scope>
    <source>
        <strain evidence="2 3">DSM 23365</strain>
    </source>
</reference>
<dbReference type="InterPro" id="IPR000387">
    <property type="entry name" value="Tyr_Pase_dom"/>
</dbReference>
<dbReference type="Gene3D" id="3.90.190.10">
    <property type="entry name" value="Protein tyrosine phosphatase superfamily"/>
    <property type="match status" value="1"/>
</dbReference>